<dbReference type="PANTHER" id="PTHR46401">
    <property type="entry name" value="GLYCOSYLTRANSFERASE WBBK-RELATED"/>
    <property type="match status" value="1"/>
</dbReference>
<feature type="non-terminal residue" evidence="3">
    <location>
        <position position="1"/>
    </location>
</feature>
<evidence type="ECO:0000256" key="1">
    <source>
        <dbReference type="ARBA" id="ARBA00022679"/>
    </source>
</evidence>
<evidence type="ECO:0000259" key="2">
    <source>
        <dbReference type="Pfam" id="PF00534"/>
    </source>
</evidence>
<dbReference type="SUPFAM" id="SSF53756">
    <property type="entry name" value="UDP-Glycosyltransferase/glycogen phosphorylase"/>
    <property type="match status" value="1"/>
</dbReference>
<accession>A0A1G2FA65</accession>
<evidence type="ECO:0000313" key="3">
    <source>
        <dbReference type="EMBL" id="OGZ34498.1"/>
    </source>
</evidence>
<dbReference type="Pfam" id="PF00534">
    <property type="entry name" value="Glycos_transf_1"/>
    <property type="match status" value="1"/>
</dbReference>
<keyword evidence="1" id="KW-0808">Transferase</keyword>
<proteinExistence type="predicted"/>
<organism evidence="3 4">
    <name type="scientific">Candidatus Portnoybacteria bacterium RBG_13_41_18</name>
    <dbReference type="NCBI Taxonomy" id="1801991"/>
    <lineage>
        <taxon>Bacteria</taxon>
        <taxon>Candidatus Portnoyibacteriota</taxon>
    </lineage>
</organism>
<name>A0A1G2FA65_9BACT</name>
<feature type="domain" description="Glycosyl transferase family 1" evidence="2">
    <location>
        <begin position="60"/>
        <end position="222"/>
    </location>
</feature>
<sequence>CWLAAKKAKKIITISEFSKNELMKFYKLPESRIMVNPWGLNKKLLSMDWQAEKIQAVREKYGLKSQYLISWGQAFARRHVKEAILAFEKIAPCFGNLQYLVACADKYNPPILEDLITRVNNKLGRKAIIYRNYIENQDELFYLIKAASLAIYISSSEAMGLPPLEALACGVPPLVAENELNREIYGQNAFFVRDLENIDEIAAKISDGISDQKQRENIFANAGQVINKFSWENNANKFIKILKEAF</sequence>
<dbReference type="AlphaFoldDB" id="A0A1G2FA65"/>
<reference evidence="3 4" key="1">
    <citation type="journal article" date="2016" name="Nat. Commun.">
        <title>Thousands of microbial genomes shed light on interconnected biogeochemical processes in an aquifer system.</title>
        <authorList>
            <person name="Anantharaman K."/>
            <person name="Brown C.T."/>
            <person name="Hug L.A."/>
            <person name="Sharon I."/>
            <person name="Castelle C.J."/>
            <person name="Probst A.J."/>
            <person name="Thomas B.C."/>
            <person name="Singh A."/>
            <person name="Wilkins M.J."/>
            <person name="Karaoz U."/>
            <person name="Brodie E.L."/>
            <person name="Williams K.H."/>
            <person name="Hubbard S.S."/>
            <person name="Banfield J.F."/>
        </authorList>
    </citation>
    <scope>NUCLEOTIDE SEQUENCE [LARGE SCALE GENOMIC DNA]</scope>
</reference>
<evidence type="ECO:0000313" key="4">
    <source>
        <dbReference type="Proteomes" id="UP000177725"/>
    </source>
</evidence>
<dbReference type="EMBL" id="MHMV01000021">
    <property type="protein sequence ID" value="OGZ34498.1"/>
    <property type="molecule type" value="Genomic_DNA"/>
</dbReference>
<dbReference type="PANTHER" id="PTHR46401:SF2">
    <property type="entry name" value="GLYCOSYLTRANSFERASE WBBK-RELATED"/>
    <property type="match status" value="1"/>
</dbReference>
<dbReference type="InterPro" id="IPR001296">
    <property type="entry name" value="Glyco_trans_1"/>
</dbReference>
<protein>
    <recommendedName>
        <fullName evidence="2">Glycosyl transferase family 1 domain-containing protein</fullName>
    </recommendedName>
</protein>
<comment type="caution">
    <text evidence="3">The sequence shown here is derived from an EMBL/GenBank/DDBJ whole genome shotgun (WGS) entry which is preliminary data.</text>
</comment>
<gene>
    <name evidence="3" type="ORF">A2174_02680</name>
</gene>
<dbReference type="Gene3D" id="3.40.50.2000">
    <property type="entry name" value="Glycogen Phosphorylase B"/>
    <property type="match status" value="2"/>
</dbReference>
<dbReference type="Proteomes" id="UP000177725">
    <property type="component" value="Unassembled WGS sequence"/>
</dbReference>
<dbReference type="GO" id="GO:0016757">
    <property type="term" value="F:glycosyltransferase activity"/>
    <property type="evidence" value="ECO:0007669"/>
    <property type="project" value="InterPro"/>
</dbReference>